<dbReference type="InterPro" id="IPR016186">
    <property type="entry name" value="C-type_lectin-like/link_sf"/>
</dbReference>
<gene>
    <name evidence="4" type="ORF">GSLYS_00018885001</name>
</gene>
<feature type="domain" description="Chitin-binding type-2" evidence="3">
    <location>
        <begin position="22"/>
        <end position="78"/>
    </location>
</feature>
<dbReference type="SUPFAM" id="SSF56436">
    <property type="entry name" value="C-type lectin-like"/>
    <property type="match status" value="1"/>
</dbReference>
<dbReference type="AlphaFoldDB" id="A0AAV2IFN6"/>
<reference evidence="4 5" key="1">
    <citation type="submission" date="2024-04" db="EMBL/GenBank/DDBJ databases">
        <authorList>
            <consortium name="Genoscope - CEA"/>
            <person name="William W."/>
        </authorList>
    </citation>
    <scope>NUCLEOTIDE SEQUENCE [LARGE SCALE GENOMIC DNA]</scope>
</reference>
<dbReference type="PROSITE" id="PS50940">
    <property type="entry name" value="CHIT_BIND_II"/>
    <property type="match status" value="1"/>
</dbReference>
<feature type="domain" description="C-type lectin" evidence="2">
    <location>
        <begin position="115"/>
        <end position="225"/>
    </location>
</feature>
<accession>A0AAV2IFN6</accession>
<dbReference type="SMART" id="SM00494">
    <property type="entry name" value="ChtBD2"/>
    <property type="match status" value="1"/>
</dbReference>
<protein>
    <recommendedName>
        <fullName evidence="6">C-type lectin domain-containing protein</fullName>
    </recommendedName>
</protein>
<dbReference type="CDD" id="cd00037">
    <property type="entry name" value="CLECT"/>
    <property type="match status" value="1"/>
</dbReference>
<dbReference type="SMART" id="SM00034">
    <property type="entry name" value="CLECT"/>
    <property type="match status" value="1"/>
</dbReference>
<evidence type="ECO:0000259" key="3">
    <source>
        <dbReference type="PROSITE" id="PS50940"/>
    </source>
</evidence>
<comment type="caution">
    <text evidence="4">The sequence shown here is derived from an EMBL/GenBank/DDBJ whole genome shotgun (WGS) entry which is preliminary data.</text>
</comment>
<keyword evidence="5" id="KW-1185">Reference proteome</keyword>
<dbReference type="Pfam" id="PF00059">
    <property type="entry name" value="Lectin_C"/>
    <property type="match status" value="1"/>
</dbReference>
<evidence type="ECO:0000256" key="1">
    <source>
        <dbReference type="SAM" id="SignalP"/>
    </source>
</evidence>
<dbReference type="Gene3D" id="2.170.140.10">
    <property type="entry name" value="Chitin binding domain"/>
    <property type="match status" value="1"/>
</dbReference>
<evidence type="ECO:0000313" key="4">
    <source>
        <dbReference type="EMBL" id="CAL1545402.1"/>
    </source>
</evidence>
<dbReference type="InterPro" id="IPR001304">
    <property type="entry name" value="C-type_lectin-like"/>
</dbReference>
<dbReference type="Pfam" id="PF01607">
    <property type="entry name" value="CBM_14"/>
    <property type="match status" value="1"/>
</dbReference>
<dbReference type="GO" id="GO:0005576">
    <property type="term" value="C:extracellular region"/>
    <property type="evidence" value="ECO:0007669"/>
    <property type="project" value="InterPro"/>
</dbReference>
<dbReference type="EMBL" id="CAXITT010000706">
    <property type="protein sequence ID" value="CAL1545402.1"/>
    <property type="molecule type" value="Genomic_DNA"/>
</dbReference>
<name>A0AAV2IFN6_LYMST</name>
<dbReference type="GO" id="GO:0008061">
    <property type="term" value="F:chitin binding"/>
    <property type="evidence" value="ECO:0007669"/>
    <property type="project" value="InterPro"/>
</dbReference>
<proteinExistence type="predicted"/>
<keyword evidence="1" id="KW-0732">Signal</keyword>
<evidence type="ECO:0000313" key="5">
    <source>
        <dbReference type="Proteomes" id="UP001497497"/>
    </source>
</evidence>
<dbReference type="Proteomes" id="UP001497497">
    <property type="component" value="Unassembled WGS sequence"/>
</dbReference>
<feature type="signal peptide" evidence="1">
    <location>
        <begin position="1"/>
        <end position="21"/>
    </location>
</feature>
<evidence type="ECO:0000259" key="2">
    <source>
        <dbReference type="PROSITE" id="PS50041"/>
    </source>
</evidence>
<dbReference type="PROSITE" id="PS50041">
    <property type="entry name" value="C_TYPE_LECTIN_2"/>
    <property type="match status" value="1"/>
</dbReference>
<feature type="chain" id="PRO_5043673999" description="C-type lectin domain-containing protein" evidence="1">
    <location>
        <begin position="22"/>
        <end position="244"/>
    </location>
</feature>
<organism evidence="4 5">
    <name type="scientific">Lymnaea stagnalis</name>
    <name type="common">Great pond snail</name>
    <name type="synonym">Helix stagnalis</name>
    <dbReference type="NCBI Taxonomy" id="6523"/>
    <lineage>
        <taxon>Eukaryota</taxon>
        <taxon>Metazoa</taxon>
        <taxon>Spiralia</taxon>
        <taxon>Lophotrochozoa</taxon>
        <taxon>Mollusca</taxon>
        <taxon>Gastropoda</taxon>
        <taxon>Heterobranchia</taxon>
        <taxon>Euthyneura</taxon>
        <taxon>Panpulmonata</taxon>
        <taxon>Hygrophila</taxon>
        <taxon>Lymnaeoidea</taxon>
        <taxon>Lymnaeidae</taxon>
        <taxon>Lymnaea</taxon>
    </lineage>
</organism>
<dbReference type="SUPFAM" id="SSF57625">
    <property type="entry name" value="Invertebrate chitin-binding proteins"/>
    <property type="match status" value="1"/>
</dbReference>
<dbReference type="Gene3D" id="3.10.100.10">
    <property type="entry name" value="Mannose-Binding Protein A, subunit A"/>
    <property type="match status" value="1"/>
</dbReference>
<dbReference type="InterPro" id="IPR036508">
    <property type="entry name" value="Chitin-bd_dom_sf"/>
</dbReference>
<dbReference type="InterPro" id="IPR016187">
    <property type="entry name" value="CTDL_fold"/>
</dbReference>
<sequence length="244" mass="28093">MSVSKSVLLLLLMSYYVPVNSQDPCTNKRYGKVPHPESCSKYYECSQYQGKEQTCPSGEHFSAQLRHCVPIGQSSCDTTRTTVTAKRAPTMRRPGSKIQCVPSQENLDLFDRYDYSKKTYFLSKAIFISDVASAAMCKQMCGYLAEVDDEGEYNFVVSLTKKHNYYGILIAGTDKYTEGTWEYERTMKRVKYFNWCLELGEPNNSFDQDCMAISKHYSGMFDHQCVHAHNYYSFRYLCEVDAKN</sequence>
<dbReference type="InterPro" id="IPR002557">
    <property type="entry name" value="Chitin-bd_dom"/>
</dbReference>
<evidence type="ECO:0008006" key="6">
    <source>
        <dbReference type="Google" id="ProtNLM"/>
    </source>
</evidence>